<dbReference type="EMBL" id="AP021874">
    <property type="protein sequence ID" value="BBO70934.1"/>
    <property type="molecule type" value="Genomic_DNA"/>
</dbReference>
<proteinExistence type="predicted"/>
<evidence type="ECO:0000313" key="2">
    <source>
        <dbReference type="Proteomes" id="UP000427906"/>
    </source>
</evidence>
<sequence>MVDISRIPATEPVRIIIGAGEQRWPGWIATHRKNLDLLRPEDWAASFGHRPADAFLCEHVWEHLTEAEGRAAARLCYRWLKPGGYLRCAVPDANFPDAAYQRTARIGGPGPKNHPAAGHRIVYDYRRFADVFEQAGFAVDLLEYCDEQGRFHYHQWSPDQGPVYRSLRLDHRNRDGRLGFVSLIVDARKPA</sequence>
<dbReference type="RefSeq" id="WP_155318833.1">
    <property type="nucleotide sequence ID" value="NZ_AP021874.1"/>
</dbReference>
<gene>
    <name evidence="1" type="ORF">DSCA_48640</name>
</gene>
<dbReference type="SUPFAM" id="SSF53335">
    <property type="entry name" value="S-adenosyl-L-methionine-dependent methyltransferases"/>
    <property type="match status" value="1"/>
</dbReference>
<keyword evidence="2" id="KW-1185">Reference proteome</keyword>
<dbReference type="AlphaFoldDB" id="A0A5K7YXC2"/>
<dbReference type="Pfam" id="PF13489">
    <property type="entry name" value="Methyltransf_23"/>
    <property type="match status" value="1"/>
</dbReference>
<evidence type="ECO:0000313" key="1">
    <source>
        <dbReference type="EMBL" id="BBO70934.1"/>
    </source>
</evidence>
<dbReference type="OrthoDB" id="9790710at2"/>
<name>A0A5K7YXC2_9BACT</name>
<dbReference type="Gene3D" id="3.40.50.150">
    <property type="entry name" value="Vaccinia Virus protein VP39"/>
    <property type="match status" value="1"/>
</dbReference>
<dbReference type="Proteomes" id="UP000427906">
    <property type="component" value="Chromosome"/>
</dbReference>
<dbReference type="KEGG" id="dalk:DSCA_48640"/>
<accession>A0A5K7YXC2</accession>
<reference evidence="1 2" key="1">
    <citation type="submission" date="2019-11" db="EMBL/GenBank/DDBJ databases">
        <title>Comparative genomics of hydrocarbon-degrading Desulfosarcina strains.</title>
        <authorList>
            <person name="Watanabe M."/>
            <person name="Kojima H."/>
            <person name="Fukui M."/>
        </authorList>
    </citation>
    <scope>NUCLEOTIDE SEQUENCE [LARGE SCALE GENOMIC DNA]</scope>
    <source>
        <strain evidence="1 2">PL12</strain>
    </source>
</reference>
<protein>
    <submittedName>
        <fullName evidence="1">Uncharacterized protein</fullName>
    </submittedName>
</protein>
<dbReference type="InterPro" id="IPR029063">
    <property type="entry name" value="SAM-dependent_MTases_sf"/>
</dbReference>
<organism evidence="1 2">
    <name type="scientific">Desulfosarcina alkanivorans</name>
    <dbReference type="NCBI Taxonomy" id="571177"/>
    <lineage>
        <taxon>Bacteria</taxon>
        <taxon>Pseudomonadati</taxon>
        <taxon>Thermodesulfobacteriota</taxon>
        <taxon>Desulfobacteria</taxon>
        <taxon>Desulfobacterales</taxon>
        <taxon>Desulfosarcinaceae</taxon>
        <taxon>Desulfosarcina</taxon>
    </lineage>
</organism>